<dbReference type="Pfam" id="PF03473">
    <property type="entry name" value="MOSC"/>
    <property type="match status" value="1"/>
</dbReference>
<gene>
    <name evidence="2" type="ORF">UFOPK2658_00733</name>
    <name evidence="3" type="ORF">UFOPK4134_00471</name>
</gene>
<dbReference type="InterPro" id="IPR011037">
    <property type="entry name" value="Pyrv_Knase-like_insert_dom_sf"/>
</dbReference>
<dbReference type="GO" id="GO:0030151">
    <property type="term" value="F:molybdenum ion binding"/>
    <property type="evidence" value="ECO:0007669"/>
    <property type="project" value="InterPro"/>
</dbReference>
<evidence type="ECO:0000313" key="3">
    <source>
        <dbReference type="EMBL" id="CAB5024450.1"/>
    </source>
</evidence>
<accession>A0A6J6R0R8</accession>
<sequence length="244" mass="26748">MFIVGPYEFTREDARNTLLAAPKILTQMSEGRNGAIDHLLTYVNQLLDGRDIDHMPDDEMTSTLPTVWAALTGATPTLRALGQIPSAQTGTLMHLNASNGGVPKKSIEGAYVGWKGVEGDRQATRKHHGRPFQALSLWSAEVMEILRTEGHQVFPGSAGENITVSGLNWSDVRPGTRVRIGEVLCDISSYAVPCKQLADLFVDRDFNRIHHDRDLENGIASCRVYATVVERGEIAPGDPITFEP</sequence>
<evidence type="ECO:0000259" key="1">
    <source>
        <dbReference type="PROSITE" id="PS51340"/>
    </source>
</evidence>
<dbReference type="Gene3D" id="2.40.33.20">
    <property type="entry name" value="PK beta-barrel domain-like"/>
    <property type="match status" value="1"/>
</dbReference>
<dbReference type="InterPro" id="IPR052353">
    <property type="entry name" value="Benzoxazolinone_Detox_Enz"/>
</dbReference>
<organism evidence="2">
    <name type="scientific">freshwater metagenome</name>
    <dbReference type="NCBI Taxonomy" id="449393"/>
    <lineage>
        <taxon>unclassified sequences</taxon>
        <taxon>metagenomes</taxon>
        <taxon>ecological metagenomes</taxon>
    </lineage>
</organism>
<dbReference type="EMBL" id="CAEZYH010000022">
    <property type="protein sequence ID" value="CAB4716606.1"/>
    <property type="molecule type" value="Genomic_DNA"/>
</dbReference>
<feature type="domain" description="MOSC" evidence="1">
    <location>
        <begin position="104"/>
        <end position="243"/>
    </location>
</feature>
<dbReference type="PANTHER" id="PTHR30212">
    <property type="entry name" value="PROTEIN YIIM"/>
    <property type="match status" value="1"/>
</dbReference>
<dbReference type="AlphaFoldDB" id="A0A6J6R0R8"/>
<protein>
    <submittedName>
        <fullName evidence="2">Unannotated protein</fullName>
    </submittedName>
</protein>
<dbReference type="PROSITE" id="PS51340">
    <property type="entry name" value="MOSC"/>
    <property type="match status" value="1"/>
</dbReference>
<dbReference type="PANTHER" id="PTHR30212:SF2">
    <property type="entry name" value="PROTEIN YIIM"/>
    <property type="match status" value="1"/>
</dbReference>
<proteinExistence type="predicted"/>
<dbReference type="InterPro" id="IPR005302">
    <property type="entry name" value="MoCF_Sase_C"/>
</dbReference>
<reference evidence="2" key="1">
    <citation type="submission" date="2020-05" db="EMBL/GenBank/DDBJ databases">
        <authorList>
            <person name="Chiriac C."/>
            <person name="Salcher M."/>
            <person name="Ghai R."/>
            <person name="Kavagutti S V."/>
        </authorList>
    </citation>
    <scope>NUCLEOTIDE SEQUENCE</scope>
</reference>
<name>A0A6J6R0R8_9ZZZZ</name>
<dbReference type="EMBL" id="CAFBPS010000020">
    <property type="protein sequence ID" value="CAB5024450.1"/>
    <property type="molecule type" value="Genomic_DNA"/>
</dbReference>
<dbReference type="GO" id="GO:0030170">
    <property type="term" value="F:pyridoxal phosphate binding"/>
    <property type="evidence" value="ECO:0007669"/>
    <property type="project" value="InterPro"/>
</dbReference>
<evidence type="ECO:0000313" key="2">
    <source>
        <dbReference type="EMBL" id="CAB4716606.1"/>
    </source>
</evidence>
<dbReference type="SUPFAM" id="SSF50800">
    <property type="entry name" value="PK beta-barrel domain-like"/>
    <property type="match status" value="1"/>
</dbReference>
<dbReference type="GO" id="GO:0003824">
    <property type="term" value="F:catalytic activity"/>
    <property type="evidence" value="ECO:0007669"/>
    <property type="project" value="InterPro"/>
</dbReference>